<gene>
    <name evidence="1" type="ORF">Psuf_009650</name>
</gene>
<sequence length="88" mass="9631">MGRRVTGWVWTAEGEAAGATVRTTADVAVALVWSVWSLSVSTPGRVRAPRQMCGAGLKRVRVPDQGSYRLRMWSRIQVPAGLRRLVPA</sequence>
<organism evidence="1 2">
    <name type="scientific">Phytohabitans suffuscus</name>
    <dbReference type="NCBI Taxonomy" id="624315"/>
    <lineage>
        <taxon>Bacteria</taxon>
        <taxon>Bacillati</taxon>
        <taxon>Actinomycetota</taxon>
        <taxon>Actinomycetes</taxon>
        <taxon>Micromonosporales</taxon>
        <taxon>Micromonosporaceae</taxon>
    </lineage>
</organism>
<protein>
    <submittedName>
        <fullName evidence="1">Uncharacterized protein</fullName>
    </submittedName>
</protein>
<reference evidence="1 2" key="2">
    <citation type="submission" date="2020-03" db="EMBL/GenBank/DDBJ databases">
        <authorList>
            <person name="Ichikawa N."/>
            <person name="Kimura A."/>
            <person name="Kitahashi Y."/>
            <person name="Uohara A."/>
        </authorList>
    </citation>
    <scope>NUCLEOTIDE SEQUENCE [LARGE SCALE GENOMIC DNA]</scope>
    <source>
        <strain evidence="1 2">NBRC 105367</strain>
    </source>
</reference>
<dbReference type="EMBL" id="AP022871">
    <property type="protein sequence ID" value="BCB83652.1"/>
    <property type="molecule type" value="Genomic_DNA"/>
</dbReference>
<dbReference type="KEGG" id="psuu:Psuf_009650"/>
<dbReference type="Proteomes" id="UP000503011">
    <property type="component" value="Chromosome"/>
</dbReference>
<reference evidence="1 2" key="1">
    <citation type="submission" date="2020-03" db="EMBL/GenBank/DDBJ databases">
        <title>Whole genome shotgun sequence of Phytohabitans suffuscus NBRC 105367.</title>
        <authorList>
            <person name="Komaki H."/>
            <person name="Tamura T."/>
        </authorList>
    </citation>
    <scope>NUCLEOTIDE SEQUENCE [LARGE SCALE GENOMIC DNA]</scope>
    <source>
        <strain evidence="1 2">NBRC 105367</strain>
    </source>
</reference>
<keyword evidence="2" id="KW-1185">Reference proteome</keyword>
<accession>A0A6F8YC17</accession>
<name>A0A6F8YC17_9ACTN</name>
<proteinExistence type="predicted"/>
<evidence type="ECO:0000313" key="2">
    <source>
        <dbReference type="Proteomes" id="UP000503011"/>
    </source>
</evidence>
<dbReference type="AlphaFoldDB" id="A0A6F8YC17"/>
<evidence type="ECO:0000313" key="1">
    <source>
        <dbReference type="EMBL" id="BCB83652.1"/>
    </source>
</evidence>